<dbReference type="STRING" id="1300342.I596_1071"/>
<gene>
    <name evidence="2" type="ORF">I596_1071</name>
</gene>
<reference evidence="2 3" key="1">
    <citation type="submission" date="2016-04" db="EMBL/GenBank/DDBJ databases">
        <title>Complete genome sequence of Dokdonella koreensis DS-123T.</title>
        <authorList>
            <person name="Kim J.F."/>
            <person name="Lee H."/>
            <person name="Kwak M.-J."/>
        </authorList>
    </citation>
    <scope>NUCLEOTIDE SEQUENCE [LARGE SCALE GENOMIC DNA]</scope>
    <source>
        <strain evidence="2 3">DS-123</strain>
    </source>
</reference>
<dbReference type="EMBL" id="CP015249">
    <property type="protein sequence ID" value="ANB17101.1"/>
    <property type="molecule type" value="Genomic_DNA"/>
</dbReference>
<organism evidence="2 3">
    <name type="scientific">Dokdonella koreensis DS-123</name>
    <dbReference type="NCBI Taxonomy" id="1300342"/>
    <lineage>
        <taxon>Bacteria</taxon>
        <taxon>Pseudomonadati</taxon>
        <taxon>Pseudomonadota</taxon>
        <taxon>Gammaproteobacteria</taxon>
        <taxon>Lysobacterales</taxon>
        <taxon>Rhodanobacteraceae</taxon>
        <taxon>Dokdonella</taxon>
    </lineage>
</organism>
<accession>A0A160DT38</accession>
<evidence type="ECO:0000313" key="2">
    <source>
        <dbReference type="EMBL" id="ANB17101.1"/>
    </source>
</evidence>
<dbReference type="InterPro" id="IPR021557">
    <property type="entry name" value="DUF3016"/>
</dbReference>
<feature type="chain" id="PRO_5007813785" description="DUF3016 domain-containing protein" evidence="1">
    <location>
        <begin position="26"/>
        <end position="184"/>
    </location>
</feature>
<dbReference type="AlphaFoldDB" id="A0A160DT38"/>
<name>A0A160DT38_9GAMM</name>
<evidence type="ECO:0000313" key="3">
    <source>
        <dbReference type="Proteomes" id="UP000076830"/>
    </source>
</evidence>
<dbReference type="Proteomes" id="UP000076830">
    <property type="component" value="Chromosome"/>
</dbReference>
<proteinExistence type="predicted"/>
<dbReference type="KEGG" id="dko:I596_1071"/>
<evidence type="ECO:0000256" key="1">
    <source>
        <dbReference type="SAM" id="SignalP"/>
    </source>
</evidence>
<evidence type="ECO:0008006" key="4">
    <source>
        <dbReference type="Google" id="ProtNLM"/>
    </source>
</evidence>
<dbReference type="RefSeq" id="WP_067645007.1">
    <property type="nucleotide sequence ID" value="NZ_CP015249.1"/>
</dbReference>
<keyword evidence="1" id="KW-0732">Signal</keyword>
<dbReference type="OrthoDB" id="195620at2"/>
<feature type="signal peptide" evidence="1">
    <location>
        <begin position="1"/>
        <end position="25"/>
    </location>
</feature>
<keyword evidence="3" id="KW-1185">Reference proteome</keyword>
<dbReference type="Pfam" id="PF11454">
    <property type="entry name" value="DUF3016"/>
    <property type="match status" value="1"/>
</dbReference>
<sequence>MNARQRLLPLLLAAVAAATAGAALAATPAPPAGPASRIEVTWNAPDELSEVRQSIRAQRQPPQDWLETLADHLRRRADRLLPPGERLQVTITDIKLAGDFEPWHGPQYDDVRFVKEIYPPRIDLHYRLLAEDGSTLREGDSKLRDPAFLTRSAAGSSDGLRYEKRLLDDWLRREFGRQRAAASR</sequence>
<protein>
    <recommendedName>
        <fullName evidence="4">DUF3016 domain-containing protein</fullName>
    </recommendedName>
</protein>